<dbReference type="SMR" id="A0A6A8FDD1"/>
<evidence type="ECO:0000313" key="1">
    <source>
        <dbReference type="EMBL" id="MRM25990.1"/>
    </source>
</evidence>
<organism evidence="1">
    <name type="scientific">Staphylococcus aureus</name>
    <dbReference type="NCBI Taxonomy" id="1280"/>
    <lineage>
        <taxon>Bacteria</taxon>
        <taxon>Bacillati</taxon>
        <taxon>Bacillota</taxon>
        <taxon>Bacilli</taxon>
        <taxon>Bacillales</taxon>
        <taxon>Staphylococcaceae</taxon>
        <taxon>Staphylococcus</taxon>
    </lineage>
</organism>
<name>A0A6A8FDD1_STAAU</name>
<proteinExistence type="predicted"/>
<reference evidence="1" key="1">
    <citation type="submission" date="2019-11" db="EMBL/GenBank/DDBJ databases">
        <title>Whole genome sequence profiling of antibiotic resistant Staphylococcus aureus isolates from livestock and farm attendants in Ghana.</title>
        <authorList>
            <person name="Egyir B."/>
            <person name="Hadjirin N.F."/>
            <person name="Gupta S."/>
            <person name="Owusu F."/>
            <person name="Agbodzi B."/>
            <person name="Adogla-Bessa T."/>
            <person name="Addo K."/>
            <person name="Stegger M."/>
            <person name="Larsen A.R."/>
            <person name="Holmes M.A."/>
        </authorList>
    </citation>
    <scope>NUCLEOTIDE SEQUENCE</scope>
    <source>
        <strain evidence="1">GHA/LAMRSA/2016/19</strain>
    </source>
</reference>
<accession>A0A6A8FDD1</accession>
<dbReference type="AlphaFoldDB" id="A0A6A8FDD1"/>
<comment type="caution">
    <text evidence="1">The sequence shown here is derived from an EMBL/GenBank/DDBJ whole genome shotgun (WGS) entry which is preliminary data.</text>
</comment>
<dbReference type="InterPro" id="IPR025325">
    <property type="entry name" value="DUF4231"/>
</dbReference>
<dbReference type="RefSeq" id="WP_015977901.1">
    <property type="nucleotide sequence ID" value="NZ_BDVA01000001.1"/>
</dbReference>
<sequence length="145" mass="17216">MEDYVRYRLEDQINWYDTKSISCQKQYNFNKHIQIIAGALIPAITPFSLVFNSMSFTIVISILGILIVISQSISSIKKFHENYIQYRTTCEVLKHEKYLYLNNVEPYDNEKEPLKLLVLRVESIISNENINWQTMRQDIKEEEKC</sequence>
<dbReference type="EMBL" id="WJTQ01000005">
    <property type="protein sequence ID" value="MRM25990.1"/>
    <property type="molecule type" value="Genomic_DNA"/>
</dbReference>
<gene>
    <name evidence="1" type="ORF">GJH15_08030</name>
</gene>
<dbReference type="NCBIfam" id="NF033634">
    <property type="entry name" value="SLATT_1"/>
    <property type="match status" value="1"/>
</dbReference>
<protein>
    <submittedName>
        <fullName evidence="1">DUF4231 domain-containing protein</fullName>
    </submittedName>
</protein>
<dbReference type="Pfam" id="PF14015">
    <property type="entry name" value="DUF4231"/>
    <property type="match status" value="1"/>
</dbReference>